<dbReference type="InterPro" id="IPR020845">
    <property type="entry name" value="AMP-binding_CS"/>
</dbReference>
<dbReference type="Pfam" id="PF00668">
    <property type="entry name" value="Condensation"/>
    <property type="match status" value="1"/>
</dbReference>
<dbReference type="PANTHER" id="PTHR45527">
    <property type="entry name" value="NONRIBOSOMAL PEPTIDE SYNTHETASE"/>
    <property type="match status" value="1"/>
</dbReference>
<dbReference type="Gene3D" id="3.40.50.12780">
    <property type="entry name" value="N-terminal domain of ligase-like"/>
    <property type="match status" value="1"/>
</dbReference>
<evidence type="ECO:0000259" key="2">
    <source>
        <dbReference type="Pfam" id="PF00501"/>
    </source>
</evidence>
<dbReference type="CDD" id="cd19531">
    <property type="entry name" value="LCL_NRPS-like"/>
    <property type="match status" value="1"/>
</dbReference>
<dbReference type="InterPro" id="IPR023213">
    <property type="entry name" value="CAT-like_dom_sf"/>
</dbReference>
<dbReference type="InterPro" id="IPR042099">
    <property type="entry name" value="ANL_N_sf"/>
</dbReference>
<dbReference type="GO" id="GO:0003824">
    <property type="term" value="F:catalytic activity"/>
    <property type="evidence" value="ECO:0007669"/>
    <property type="project" value="InterPro"/>
</dbReference>
<feature type="compositionally biased region" description="Low complexity" evidence="1">
    <location>
        <begin position="939"/>
        <end position="950"/>
    </location>
</feature>
<dbReference type="GO" id="GO:0031177">
    <property type="term" value="F:phosphopantetheine binding"/>
    <property type="evidence" value="ECO:0007669"/>
    <property type="project" value="TreeGrafter"/>
</dbReference>
<name>A0A229TEY1_9PSEU</name>
<dbReference type="PANTHER" id="PTHR45527:SF1">
    <property type="entry name" value="FATTY ACID SYNTHASE"/>
    <property type="match status" value="1"/>
</dbReference>
<dbReference type="Pfam" id="PF00501">
    <property type="entry name" value="AMP-binding"/>
    <property type="match status" value="1"/>
</dbReference>
<dbReference type="GO" id="GO:0043041">
    <property type="term" value="P:amino acid activation for nonribosomal peptide biosynthetic process"/>
    <property type="evidence" value="ECO:0007669"/>
    <property type="project" value="TreeGrafter"/>
</dbReference>
<dbReference type="InterPro" id="IPR000873">
    <property type="entry name" value="AMP-dep_synth/lig_dom"/>
</dbReference>
<dbReference type="EMBL" id="NMUL01000007">
    <property type="protein sequence ID" value="OXM69560.1"/>
    <property type="molecule type" value="Genomic_DNA"/>
</dbReference>
<dbReference type="InterPro" id="IPR045851">
    <property type="entry name" value="AMP-bd_C_sf"/>
</dbReference>
<proteinExistence type="predicted"/>
<dbReference type="SUPFAM" id="SSF56801">
    <property type="entry name" value="Acetyl-CoA synthetase-like"/>
    <property type="match status" value="1"/>
</dbReference>
<dbReference type="SUPFAM" id="SSF52777">
    <property type="entry name" value="CoA-dependent acyltransferases"/>
    <property type="match status" value="2"/>
</dbReference>
<sequence length="958" mass="100473">MSTSVTQHGAVIALPADRGIHHLIADRVAAEPGGLAVSAADGDLTYGQLWARSSELAAALSARGVRPGDRVAVAVDRSAALVVTLLAVARLGAAYVPLDALAPPGRTAAVLAEAACAAVVRGPGRPPLPDIPALDVTAVRGRDGHWPEPAPFDPESPLYVAYTSGSTGAPKGVVVPHRAVLRLVISPAYCPLGPGDRVAQLANPAFDALTFEVWSTLAAGATVVVLPAPGRVDLGGWGEVLTRNRISALFLTSALFDLIARAEPSAFAPVATLLVGGDTMDPAVVRRVLDADPPGRLVNAYGPTEATTFAAFFECTPETIDGHGRVPIGGPLQNTWLCVLDDDRAAAAEGELWIGGPGVALGYLGRPDETAARFFPGEAVPGADGAGPWYRTGDRVRLRGDGVIEFLGRVDRQVKLRGFRVEPGEVEAAVLATGLVSAVAVEKTGDGHLAHLVGYVAGAAADADLSAALRDRLPEYMVPARWVRLPALPLTSTGKLDRARLAAGERTAPMSAGQERLWFVEAAEPGTAAYATPILLRWRGAVDLTALSAALTAVVARHEPLRTTYRLEAGSPVQVIHEPAAVDVEVRAGAADEAGRFAAAPIDLTTDPPLRCTVWPGLPGGDLVLLSTHHIAVDGWSAHVLLADLATAYQAAAAGHVPALPPTEIGFSGYAARERSEAGSPETASRVAEYAARLRDLAADLSLDRRPGPRSPVTGPRAGTRYPLDLDGPLWTDTRELARRLRITPFAVLLAAFTVVVRRWSGRTAFLLGTGVANRPWPELEELVGLFANTVPLRCEVADAESFTRLCEVTAAEVLTAFDEESLPLDRLVTAVADRRSPLVQVVFSFQQAGAAPPAPWHSADSPDTGWAKFDFSVFLEAGPGGLTGHVEYDTARYPRDLVAALADGFVVLLGAACRNPAVPVAELPHSRRPVTRQAPAPLDLSSQALARLASSRKEPAP</sequence>
<dbReference type="Proteomes" id="UP000215199">
    <property type="component" value="Unassembled WGS sequence"/>
</dbReference>
<keyword evidence="5" id="KW-1185">Reference proteome</keyword>
<dbReference type="RefSeq" id="WP_093946885.1">
    <property type="nucleotide sequence ID" value="NZ_NMUL01000007.1"/>
</dbReference>
<evidence type="ECO:0000259" key="3">
    <source>
        <dbReference type="Pfam" id="PF00668"/>
    </source>
</evidence>
<dbReference type="NCBIfam" id="TIGR01733">
    <property type="entry name" value="AA-adenyl-dom"/>
    <property type="match status" value="1"/>
</dbReference>
<reference evidence="5" key="1">
    <citation type="submission" date="2017-07" db="EMBL/GenBank/DDBJ databases">
        <title>Comparative genome mining reveals phylogenetic distribution patterns of secondary metabolites in Amycolatopsis.</title>
        <authorList>
            <person name="Adamek M."/>
            <person name="Alanjary M."/>
            <person name="Sales-Ortells H."/>
            <person name="Goodfellow M."/>
            <person name="Bull A.T."/>
            <person name="Kalinowski J."/>
            <person name="Ziemert N."/>
        </authorList>
    </citation>
    <scope>NUCLEOTIDE SEQUENCE [LARGE SCALE GENOMIC DNA]</scope>
    <source>
        <strain evidence="5">H5</strain>
    </source>
</reference>
<gene>
    <name evidence="4" type="ORF">CF165_08575</name>
</gene>
<dbReference type="GO" id="GO:0044550">
    <property type="term" value="P:secondary metabolite biosynthetic process"/>
    <property type="evidence" value="ECO:0007669"/>
    <property type="project" value="TreeGrafter"/>
</dbReference>
<dbReference type="OrthoDB" id="2472181at2"/>
<dbReference type="InterPro" id="IPR010071">
    <property type="entry name" value="AA_adenyl_dom"/>
</dbReference>
<comment type="caution">
    <text evidence="4">The sequence shown here is derived from an EMBL/GenBank/DDBJ whole genome shotgun (WGS) entry which is preliminary data.</text>
</comment>
<evidence type="ECO:0000313" key="4">
    <source>
        <dbReference type="EMBL" id="OXM69560.1"/>
    </source>
</evidence>
<protein>
    <recommendedName>
        <fullName evidence="6">Non-ribosomal peptide synthetase</fullName>
    </recommendedName>
</protein>
<accession>A0A229TEY1</accession>
<dbReference type="PROSITE" id="PS00455">
    <property type="entry name" value="AMP_BINDING"/>
    <property type="match status" value="1"/>
</dbReference>
<evidence type="ECO:0008006" key="6">
    <source>
        <dbReference type="Google" id="ProtNLM"/>
    </source>
</evidence>
<feature type="domain" description="Condensation" evidence="3">
    <location>
        <begin position="505"/>
        <end position="924"/>
    </location>
</feature>
<evidence type="ECO:0000313" key="5">
    <source>
        <dbReference type="Proteomes" id="UP000215199"/>
    </source>
</evidence>
<dbReference type="AlphaFoldDB" id="A0A229TEY1"/>
<dbReference type="Gene3D" id="3.30.559.10">
    <property type="entry name" value="Chloramphenicol acetyltransferase-like domain"/>
    <property type="match status" value="1"/>
</dbReference>
<dbReference type="GO" id="GO:0005737">
    <property type="term" value="C:cytoplasm"/>
    <property type="evidence" value="ECO:0007669"/>
    <property type="project" value="TreeGrafter"/>
</dbReference>
<feature type="domain" description="AMP-dependent synthetase/ligase" evidence="2">
    <location>
        <begin position="27"/>
        <end position="364"/>
    </location>
</feature>
<dbReference type="Gene3D" id="3.30.300.30">
    <property type="match status" value="1"/>
</dbReference>
<evidence type="ECO:0000256" key="1">
    <source>
        <dbReference type="SAM" id="MobiDB-lite"/>
    </source>
</evidence>
<feature type="region of interest" description="Disordered" evidence="1">
    <location>
        <begin position="925"/>
        <end position="958"/>
    </location>
</feature>
<dbReference type="Gene3D" id="3.30.559.30">
    <property type="entry name" value="Nonribosomal peptide synthetase, condensation domain"/>
    <property type="match status" value="1"/>
</dbReference>
<dbReference type="InterPro" id="IPR001242">
    <property type="entry name" value="Condensation_dom"/>
</dbReference>
<organism evidence="4 5">
    <name type="scientific">Amycolatopsis vastitatis</name>
    <dbReference type="NCBI Taxonomy" id="1905142"/>
    <lineage>
        <taxon>Bacteria</taxon>
        <taxon>Bacillati</taxon>
        <taxon>Actinomycetota</taxon>
        <taxon>Actinomycetes</taxon>
        <taxon>Pseudonocardiales</taxon>
        <taxon>Pseudonocardiaceae</taxon>
        <taxon>Amycolatopsis</taxon>
    </lineage>
</organism>
<dbReference type="GO" id="GO:0008610">
    <property type="term" value="P:lipid biosynthetic process"/>
    <property type="evidence" value="ECO:0007669"/>
    <property type="project" value="UniProtKB-ARBA"/>
</dbReference>